<dbReference type="AlphaFoldDB" id="A0A914QEP4"/>
<dbReference type="PANTHER" id="PTHR32343">
    <property type="entry name" value="SERINE/ARGININE-RICH SPLICING FACTOR"/>
    <property type="match status" value="1"/>
</dbReference>
<accession>A0A914QEP4</accession>
<dbReference type="SMART" id="SM00360">
    <property type="entry name" value="RRM"/>
    <property type="match status" value="1"/>
</dbReference>
<evidence type="ECO:0000313" key="3">
    <source>
        <dbReference type="WBParaSite" id="PDA_v2.g3028.t1"/>
    </source>
</evidence>
<proteinExistence type="predicted"/>
<dbReference type="Proteomes" id="UP000887578">
    <property type="component" value="Unplaced"/>
</dbReference>
<dbReference type="GO" id="GO:0005654">
    <property type="term" value="C:nucleoplasm"/>
    <property type="evidence" value="ECO:0007669"/>
    <property type="project" value="TreeGrafter"/>
</dbReference>
<dbReference type="InterPro" id="IPR000504">
    <property type="entry name" value="RRM_dom"/>
</dbReference>
<dbReference type="InterPro" id="IPR012677">
    <property type="entry name" value="Nucleotide-bd_a/b_plait_sf"/>
</dbReference>
<dbReference type="Pfam" id="PF00076">
    <property type="entry name" value="RRM_1"/>
    <property type="match status" value="1"/>
</dbReference>
<dbReference type="SUPFAM" id="SSF54928">
    <property type="entry name" value="RNA-binding domain, RBD"/>
    <property type="match status" value="1"/>
</dbReference>
<dbReference type="Gene3D" id="3.30.70.330">
    <property type="match status" value="1"/>
</dbReference>
<evidence type="ECO:0000313" key="2">
    <source>
        <dbReference type="Proteomes" id="UP000887578"/>
    </source>
</evidence>
<keyword evidence="2" id="KW-1185">Reference proteome</keyword>
<dbReference type="GO" id="GO:0003723">
    <property type="term" value="F:RNA binding"/>
    <property type="evidence" value="ECO:0007669"/>
    <property type="project" value="InterPro"/>
</dbReference>
<evidence type="ECO:0000259" key="1">
    <source>
        <dbReference type="SMART" id="SM00360"/>
    </source>
</evidence>
<protein>
    <submittedName>
        <fullName evidence="3">RRM domain-containing protein</fullName>
    </submittedName>
</protein>
<reference evidence="3" key="1">
    <citation type="submission" date="2022-11" db="UniProtKB">
        <authorList>
            <consortium name="WormBaseParasite"/>
        </authorList>
    </citation>
    <scope>IDENTIFICATION</scope>
</reference>
<name>A0A914QEP4_9BILA</name>
<feature type="domain" description="RRM" evidence="1">
    <location>
        <begin position="9"/>
        <end position="82"/>
    </location>
</feature>
<dbReference type="PANTHER" id="PTHR32343:SF22">
    <property type="entry name" value="LD29830P"/>
    <property type="match status" value="1"/>
</dbReference>
<dbReference type="InterPro" id="IPR035979">
    <property type="entry name" value="RBD_domain_sf"/>
</dbReference>
<dbReference type="WBParaSite" id="PDA_v2.g3028.t1">
    <property type="protein sequence ID" value="PDA_v2.g3028.t1"/>
    <property type="gene ID" value="PDA_v2.g3028"/>
</dbReference>
<organism evidence="2 3">
    <name type="scientific">Panagrolaimus davidi</name>
    <dbReference type="NCBI Taxonomy" id="227884"/>
    <lineage>
        <taxon>Eukaryota</taxon>
        <taxon>Metazoa</taxon>
        <taxon>Ecdysozoa</taxon>
        <taxon>Nematoda</taxon>
        <taxon>Chromadorea</taxon>
        <taxon>Rhabditida</taxon>
        <taxon>Tylenchina</taxon>
        <taxon>Panagrolaimomorpha</taxon>
        <taxon>Panagrolaimoidea</taxon>
        <taxon>Panagrolaimidae</taxon>
        <taxon>Panagrolaimus</taxon>
    </lineage>
</organism>
<sequence length="134" mass="15162">MGSDSRLHVLQIYNISTAATNDLIKQLFQHFGRIEEFQVYPVLITAQTTQKVAYVRYEKEKSVLVAQHMTNTVFFDRAIICVPTTTNTIPDEETALLNSAGLGKRVLPAHVTNKVEENEHGQKMVSIFVTFFSM</sequence>